<accession>A0A0P8DUI2</accession>
<protein>
    <submittedName>
        <fullName evidence="1">Uncharacterized protein</fullName>
    </submittedName>
</protein>
<evidence type="ECO:0000313" key="2">
    <source>
        <dbReference type="Proteomes" id="UP000050360"/>
    </source>
</evidence>
<dbReference type="AlphaFoldDB" id="A0A0P8DUI2"/>
<evidence type="ECO:0000313" key="1">
    <source>
        <dbReference type="EMBL" id="KPQ41060.1"/>
    </source>
</evidence>
<organism evidence="1 2">
    <name type="scientific">Candidatus Methanoperedens nitratireducens</name>
    <dbReference type="NCBI Taxonomy" id="1392998"/>
    <lineage>
        <taxon>Archaea</taxon>
        <taxon>Methanobacteriati</taxon>
        <taxon>Methanobacteriota</taxon>
        <taxon>Stenosarchaea group</taxon>
        <taxon>Methanomicrobia</taxon>
        <taxon>Methanosarcinales</taxon>
        <taxon>ANME-2 cluster</taxon>
        <taxon>Candidatus Methanoperedentaceae</taxon>
        <taxon>Candidatus Methanoperedens</taxon>
    </lineage>
</organism>
<dbReference type="Proteomes" id="UP000050360">
    <property type="component" value="Unassembled WGS sequence"/>
</dbReference>
<name>A0A0P8DUI2_9EURY</name>
<sequence length="151" mass="17353">MWQQLSTYYYKGLTPRFRRAPIQPARRRWRDSVASRGDGAPVELVRLSDTANHAESRLDRCLDPSTHAPQGQRNAVASLYTAEVVPRDEDAQKQMFYSVHAKGISRAARPAIIKELRANLKLSPNYRESIKRREFHNQLWQGGDSTTDILF</sequence>
<comment type="caution">
    <text evidence="1">The sequence shown here is derived from an EMBL/GenBank/DDBJ whole genome shotgun (WGS) entry which is preliminary data.</text>
</comment>
<reference evidence="1 2" key="1">
    <citation type="submission" date="2015-09" db="EMBL/GenBank/DDBJ databases">
        <title>A metagenomics-based metabolic model of nitrate-dependent anaerobic oxidation of methane by Methanoperedens-like archaea.</title>
        <authorList>
            <person name="Arshad A."/>
            <person name="Speth D.R."/>
            <person name="De Graaf R.M."/>
            <person name="Op Den Camp H.J."/>
            <person name="Jetten M.S."/>
            <person name="Welte C.U."/>
        </authorList>
    </citation>
    <scope>NUCLEOTIDE SEQUENCE [LARGE SCALE GENOMIC DNA]</scope>
</reference>
<proteinExistence type="predicted"/>
<gene>
    <name evidence="1" type="ORF">MPEBLZ_04374</name>
</gene>
<dbReference type="EMBL" id="LKCM01000448">
    <property type="protein sequence ID" value="KPQ41060.1"/>
    <property type="molecule type" value="Genomic_DNA"/>
</dbReference>